<name>A0ABW0BKB5_9ACTN</name>
<dbReference type="EMBL" id="JBHSKD010000011">
    <property type="protein sequence ID" value="MFC5177458.1"/>
    <property type="molecule type" value="Genomic_DNA"/>
</dbReference>
<dbReference type="Gene3D" id="3.30.530.20">
    <property type="match status" value="1"/>
</dbReference>
<evidence type="ECO:0000313" key="1">
    <source>
        <dbReference type="EMBL" id="MFC5177458.1"/>
    </source>
</evidence>
<dbReference type="SUPFAM" id="SSF55961">
    <property type="entry name" value="Bet v1-like"/>
    <property type="match status" value="1"/>
</dbReference>
<dbReference type="Proteomes" id="UP001596087">
    <property type="component" value="Unassembled WGS sequence"/>
</dbReference>
<dbReference type="InterPro" id="IPR019639">
    <property type="entry name" value="DUF2505"/>
</dbReference>
<proteinExistence type="predicted"/>
<sequence length="160" mass="17032">MDFRHELAYDASPADVFEMLADPAFREAVSAAMDVVSADVVLERTGDGFTLTNDQVQKTAGLPAFATKLFGDTTRALQIEDWSSPAGGTLRIETPGKPTSCSGTIRLEPTGSGTTEVVELEIKAKIPVVGGKIAGVFADQVRHGMDVEHGVGQAWLRGER</sequence>
<evidence type="ECO:0000313" key="2">
    <source>
        <dbReference type="Proteomes" id="UP001596087"/>
    </source>
</evidence>
<accession>A0ABW0BKB5</accession>
<keyword evidence="2" id="KW-1185">Reference proteome</keyword>
<dbReference type="RefSeq" id="WP_378590503.1">
    <property type="nucleotide sequence ID" value="NZ_JBHSKD010000011.1"/>
</dbReference>
<organism evidence="1 2">
    <name type="scientific">Nocardioides taihuensis</name>
    <dbReference type="NCBI Taxonomy" id="1835606"/>
    <lineage>
        <taxon>Bacteria</taxon>
        <taxon>Bacillati</taxon>
        <taxon>Actinomycetota</taxon>
        <taxon>Actinomycetes</taxon>
        <taxon>Propionibacteriales</taxon>
        <taxon>Nocardioidaceae</taxon>
        <taxon>Nocardioides</taxon>
    </lineage>
</organism>
<gene>
    <name evidence="1" type="ORF">ACFPGP_12295</name>
</gene>
<comment type="caution">
    <text evidence="1">The sequence shown here is derived from an EMBL/GenBank/DDBJ whole genome shotgun (WGS) entry which is preliminary data.</text>
</comment>
<dbReference type="Pfam" id="PF10698">
    <property type="entry name" value="DUF2505"/>
    <property type="match status" value="1"/>
</dbReference>
<reference evidence="2" key="1">
    <citation type="journal article" date="2019" name="Int. J. Syst. Evol. Microbiol.">
        <title>The Global Catalogue of Microorganisms (GCM) 10K type strain sequencing project: providing services to taxonomists for standard genome sequencing and annotation.</title>
        <authorList>
            <consortium name="The Broad Institute Genomics Platform"/>
            <consortium name="The Broad Institute Genome Sequencing Center for Infectious Disease"/>
            <person name="Wu L."/>
            <person name="Ma J."/>
        </authorList>
    </citation>
    <scope>NUCLEOTIDE SEQUENCE [LARGE SCALE GENOMIC DNA]</scope>
    <source>
        <strain evidence="2">DFY41</strain>
    </source>
</reference>
<protein>
    <submittedName>
        <fullName evidence="1">DUF2505 domain-containing protein</fullName>
    </submittedName>
</protein>
<dbReference type="InterPro" id="IPR023393">
    <property type="entry name" value="START-like_dom_sf"/>
</dbReference>